<organism evidence="1 2">
    <name type="scientific">Trichinella patagoniensis</name>
    <dbReference type="NCBI Taxonomy" id="990121"/>
    <lineage>
        <taxon>Eukaryota</taxon>
        <taxon>Metazoa</taxon>
        <taxon>Ecdysozoa</taxon>
        <taxon>Nematoda</taxon>
        <taxon>Enoplea</taxon>
        <taxon>Dorylaimia</taxon>
        <taxon>Trichinellida</taxon>
        <taxon>Trichinellidae</taxon>
        <taxon>Trichinella</taxon>
    </lineage>
</organism>
<dbReference type="Proteomes" id="UP000054783">
    <property type="component" value="Unassembled WGS sequence"/>
</dbReference>
<sequence>MVRKMQELEYKLQNSHSACCCTLLKKQTIDAFALNASFQKRRNGRTSMQRLQLEPSLAVDSEWLLPNDGIRP</sequence>
<dbReference type="AlphaFoldDB" id="A0A0V1AF27"/>
<accession>A0A0V1AF27</accession>
<keyword evidence="2" id="KW-1185">Reference proteome</keyword>
<dbReference type="EMBL" id="JYDQ01000006">
    <property type="protein sequence ID" value="KRY22835.1"/>
    <property type="molecule type" value="Genomic_DNA"/>
</dbReference>
<comment type="caution">
    <text evidence="1">The sequence shown here is derived from an EMBL/GenBank/DDBJ whole genome shotgun (WGS) entry which is preliminary data.</text>
</comment>
<name>A0A0V1AF27_9BILA</name>
<evidence type="ECO:0000313" key="2">
    <source>
        <dbReference type="Proteomes" id="UP000054783"/>
    </source>
</evidence>
<gene>
    <name evidence="1" type="ORF">T12_5750</name>
</gene>
<proteinExistence type="predicted"/>
<reference evidence="1 2" key="1">
    <citation type="submission" date="2015-01" db="EMBL/GenBank/DDBJ databases">
        <title>Evolution of Trichinella species and genotypes.</title>
        <authorList>
            <person name="Korhonen P.K."/>
            <person name="Edoardo P."/>
            <person name="Giuseppe L.R."/>
            <person name="Gasser R.B."/>
        </authorList>
    </citation>
    <scope>NUCLEOTIDE SEQUENCE [LARGE SCALE GENOMIC DNA]</scope>
    <source>
        <strain evidence="1">ISS2496</strain>
    </source>
</reference>
<protein>
    <submittedName>
        <fullName evidence="1">Uncharacterized protein</fullName>
    </submittedName>
</protein>
<evidence type="ECO:0000313" key="1">
    <source>
        <dbReference type="EMBL" id="KRY22835.1"/>
    </source>
</evidence>